<dbReference type="SUPFAM" id="SSF53474">
    <property type="entry name" value="alpha/beta-Hydrolases"/>
    <property type="match status" value="1"/>
</dbReference>
<dbReference type="AlphaFoldDB" id="A0A914E491"/>
<protein>
    <submittedName>
        <fullName evidence="4">Carboxylesterase type B domain-containing protein</fullName>
    </submittedName>
</protein>
<name>A0A914E491_9BILA</name>
<accession>A0A914E491</accession>
<dbReference type="InterPro" id="IPR002018">
    <property type="entry name" value="CarbesteraseB"/>
</dbReference>
<keyword evidence="3" id="KW-1185">Reference proteome</keyword>
<dbReference type="Gene3D" id="3.40.50.1820">
    <property type="entry name" value="alpha/beta hydrolase"/>
    <property type="match status" value="1"/>
</dbReference>
<keyword evidence="1" id="KW-0175">Coiled coil</keyword>
<organism evidence="3 4">
    <name type="scientific">Acrobeloides nanus</name>
    <dbReference type="NCBI Taxonomy" id="290746"/>
    <lineage>
        <taxon>Eukaryota</taxon>
        <taxon>Metazoa</taxon>
        <taxon>Ecdysozoa</taxon>
        <taxon>Nematoda</taxon>
        <taxon>Chromadorea</taxon>
        <taxon>Rhabditida</taxon>
        <taxon>Tylenchina</taxon>
        <taxon>Cephalobomorpha</taxon>
        <taxon>Cephaloboidea</taxon>
        <taxon>Cephalobidae</taxon>
        <taxon>Acrobeloides</taxon>
    </lineage>
</organism>
<sequence>MSAKAMYLLDVIHMANNNWPVYFFYLNNTNITIGQEIPYPGLIHATELAYLFGVYTFGKFKFNDNDLKLQKAIVDTISNFVYNGNPSTSTFSWPKINLANEWSYVNIDPNFEYRPNILDDLKLVLLNHKNKAEDIYNKADKDDIDEFETFKEVKEIAEMEEEPPEPLTPSKIEEIYEKLAEYEEIAASKRAKQKVKDIEKAKKEAAEVNVKSTADTSKIMKLAQVNTTCGAKPQHKPSHSPEVSSRIVEMNRSKPTFFYFFE</sequence>
<evidence type="ECO:0000313" key="4">
    <source>
        <dbReference type="WBParaSite" id="ACRNAN_scaffold55.g31776.t1"/>
    </source>
</evidence>
<dbReference type="InterPro" id="IPR029058">
    <property type="entry name" value="AB_hydrolase_fold"/>
</dbReference>
<evidence type="ECO:0000313" key="3">
    <source>
        <dbReference type="Proteomes" id="UP000887540"/>
    </source>
</evidence>
<reference evidence="4" key="1">
    <citation type="submission" date="2022-11" db="UniProtKB">
        <authorList>
            <consortium name="WormBaseParasite"/>
        </authorList>
    </citation>
    <scope>IDENTIFICATION</scope>
</reference>
<feature type="coiled-coil region" evidence="1">
    <location>
        <begin position="172"/>
        <end position="211"/>
    </location>
</feature>
<feature type="domain" description="Carboxylesterase type B" evidence="2">
    <location>
        <begin position="12"/>
        <end position="112"/>
    </location>
</feature>
<dbReference type="Pfam" id="PF00135">
    <property type="entry name" value="COesterase"/>
    <property type="match status" value="1"/>
</dbReference>
<dbReference type="Proteomes" id="UP000887540">
    <property type="component" value="Unplaced"/>
</dbReference>
<evidence type="ECO:0000259" key="2">
    <source>
        <dbReference type="Pfam" id="PF00135"/>
    </source>
</evidence>
<evidence type="ECO:0000256" key="1">
    <source>
        <dbReference type="SAM" id="Coils"/>
    </source>
</evidence>
<dbReference type="WBParaSite" id="ACRNAN_scaffold55.g31776.t1">
    <property type="protein sequence ID" value="ACRNAN_scaffold55.g31776.t1"/>
    <property type="gene ID" value="ACRNAN_scaffold55.g31776"/>
</dbReference>
<proteinExistence type="predicted"/>